<dbReference type="Proteomes" id="UP000398389">
    <property type="component" value="Unassembled WGS sequence"/>
</dbReference>
<dbReference type="PANTHER" id="PTHR18901">
    <property type="entry name" value="2-DEOXYGLUCOSE-6-PHOSPHATE PHOSPHATASE 2"/>
    <property type="match status" value="1"/>
</dbReference>
<keyword evidence="2" id="KW-1185">Reference proteome</keyword>
<gene>
    <name evidence="1" type="ORF">SAPINGB_P001314</name>
</gene>
<name>A0A5E8B530_9ASCO</name>
<dbReference type="Pfam" id="PF00702">
    <property type="entry name" value="Hydrolase"/>
    <property type="match status" value="1"/>
</dbReference>
<evidence type="ECO:0000313" key="2">
    <source>
        <dbReference type="Proteomes" id="UP000398389"/>
    </source>
</evidence>
<dbReference type="OrthoDB" id="40579at2759"/>
<dbReference type="InterPro" id="IPR023214">
    <property type="entry name" value="HAD_sf"/>
</dbReference>
<dbReference type="Gene3D" id="1.10.150.240">
    <property type="entry name" value="Putative phosphatase, domain 2"/>
    <property type="match status" value="1"/>
</dbReference>
<dbReference type="RefSeq" id="XP_031851928.1">
    <property type="nucleotide sequence ID" value="XM_031996037.1"/>
</dbReference>
<accession>A0A5E8B530</accession>
<dbReference type="EMBL" id="CABVLU010000001">
    <property type="protein sequence ID" value="VVT46640.1"/>
    <property type="molecule type" value="Genomic_DNA"/>
</dbReference>
<sequence length="233" mass="25703">MDGLLINTEDLYTVAHNSMLAEHGKGPMPWSVKITLMGLPGTESAKRFLAWSGLPYTPEEYYAETTRRLEELFPTAEFLPGARELLTYLDLHGVPIALATSSHAHTFRLKTGHLHDAGFAFFKKHIVTGDDKRVAPGRGKPHPDIWYVALESLNKEMLENHEETEPIKIEECLVFEDGVPGVTAGIAAGATVVWVPDERAIDAMGNDKAEELISGHGEILKSLKDLDLSKYGL</sequence>
<reference evidence="1 2" key="1">
    <citation type="submission" date="2019-09" db="EMBL/GenBank/DDBJ databases">
        <authorList>
            <person name="Brejova B."/>
        </authorList>
    </citation>
    <scope>NUCLEOTIDE SEQUENCE [LARGE SCALE GENOMIC DNA]</scope>
</reference>
<dbReference type="PANTHER" id="PTHR18901:SF38">
    <property type="entry name" value="PSEUDOURIDINE-5'-PHOSPHATASE"/>
    <property type="match status" value="1"/>
</dbReference>
<protein>
    <submittedName>
        <fullName evidence="1">Uncharacterized protein</fullName>
    </submittedName>
</protein>
<dbReference type="InterPro" id="IPR023198">
    <property type="entry name" value="PGP-like_dom2"/>
</dbReference>
<dbReference type="FunFam" id="1.10.150.240:FF:000001">
    <property type="entry name" value="Haloacid dehalogenase-like hydrolase domain"/>
    <property type="match status" value="1"/>
</dbReference>
<dbReference type="InterPro" id="IPR036412">
    <property type="entry name" value="HAD-like_sf"/>
</dbReference>
<proteinExistence type="predicted"/>
<dbReference type="AlphaFoldDB" id="A0A5E8B530"/>
<evidence type="ECO:0000313" key="1">
    <source>
        <dbReference type="EMBL" id="VVT46640.1"/>
    </source>
</evidence>
<dbReference type="GO" id="GO:0016791">
    <property type="term" value="F:phosphatase activity"/>
    <property type="evidence" value="ECO:0007669"/>
    <property type="project" value="TreeGrafter"/>
</dbReference>
<dbReference type="SUPFAM" id="SSF56784">
    <property type="entry name" value="HAD-like"/>
    <property type="match status" value="1"/>
</dbReference>
<dbReference type="Gene3D" id="3.40.50.1000">
    <property type="entry name" value="HAD superfamily/HAD-like"/>
    <property type="match status" value="1"/>
</dbReference>
<organism evidence="1 2">
    <name type="scientific">Magnusiomyces paraingens</name>
    <dbReference type="NCBI Taxonomy" id="2606893"/>
    <lineage>
        <taxon>Eukaryota</taxon>
        <taxon>Fungi</taxon>
        <taxon>Dikarya</taxon>
        <taxon>Ascomycota</taxon>
        <taxon>Saccharomycotina</taxon>
        <taxon>Dipodascomycetes</taxon>
        <taxon>Dipodascales</taxon>
        <taxon>Dipodascaceae</taxon>
        <taxon>Magnusiomyces</taxon>
    </lineage>
</organism>
<dbReference type="GeneID" id="43580137"/>